<dbReference type="FunFam" id="1.10.10.820:FF:000001">
    <property type="entry name" value="Myosin heavy chain"/>
    <property type="match status" value="1"/>
</dbReference>
<reference evidence="9" key="1">
    <citation type="journal article" date="2004" name="Nature">
        <title>Genome duplication in the teleost fish Tetraodon nigroviridis reveals the early vertebrate proto-karyotype.</title>
        <authorList>
            <person name="Jaillon O."/>
            <person name="Aury J.-M."/>
            <person name="Brunet F."/>
            <person name="Petit J.-L."/>
            <person name="Stange-Thomann N."/>
            <person name="Mauceli E."/>
            <person name="Bouneau L."/>
            <person name="Fischer C."/>
            <person name="Ozouf-Costaz C."/>
            <person name="Bernot A."/>
            <person name="Nicaud S."/>
            <person name="Jaffe D."/>
            <person name="Fisher S."/>
            <person name="Lutfalla G."/>
            <person name="Dossat C."/>
            <person name="Segurens B."/>
            <person name="Dasilva C."/>
            <person name="Salanoubat M."/>
            <person name="Levy M."/>
            <person name="Boudet N."/>
            <person name="Castellano S."/>
            <person name="Anthouard V."/>
            <person name="Jubin C."/>
            <person name="Castelli V."/>
            <person name="Katinka M."/>
            <person name="Vacherie B."/>
            <person name="Biemont C."/>
            <person name="Skalli Z."/>
            <person name="Cattolico L."/>
            <person name="Poulain J."/>
            <person name="De Berardinis V."/>
            <person name="Cruaud C."/>
            <person name="Duprat S."/>
            <person name="Brottier P."/>
            <person name="Coutanceau J.-P."/>
            <person name="Gouzy J."/>
            <person name="Parra G."/>
            <person name="Lardier G."/>
            <person name="Chapple C."/>
            <person name="McKernan K.J."/>
            <person name="McEwan P."/>
            <person name="Bosak S."/>
            <person name="Kellis M."/>
            <person name="Volff J.-N."/>
            <person name="Guigo R."/>
            <person name="Zody M.C."/>
            <person name="Mesirov J."/>
            <person name="Lindblad-Toh K."/>
            <person name="Birren B."/>
            <person name="Nusbaum C."/>
            <person name="Kahn D."/>
            <person name="Robinson-Rechavi M."/>
            <person name="Laudet V."/>
            <person name="Schachter V."/>
            <person name="Quetier F."/>
            <person name="Saurin W."/>
            <person name="Scarpelli C."/>
            <person name="Wincker P."/>
            <person name="Lander E.S."/>
            <person name="Weissenbach J."/>
            <person name="Roest Crollius H."/>
        </authorList>
    </citation>
    <scope>NUCLEOTIDE SEQUENCE [LARGE SCALE GENOMIC DNA]</scope>
</reference>
<evidence type="ECO:0000256" key="7">
    <source>
        <dbReference type="PROSITE-ProRule" id="PRU00782"/>
    </source>
</evidence>
<proteinExistence type="inferred from homology"/>
<evidence type="ECO:0000259" key="8">
    <source>
        <dbReference type="PROSITE" id="PS51456"/>
    </source>
</evidence>
<reference evidence="9" key="2">
    <citation type="submission" date="2004-02" db="EMBL/GenBank/DDBJ databases">
        <authorList>
            <consortium name="Genoscope"/>
            <consortium name="Whitehead Institute Centre for Genome Research"/>
        </authorList>
    </citation>
    <scope>NUCLEOTIDE SEQUENCE</scope>
</reference>
<organism evidence="9">
    <name type="scientific">Tetraodon nigroviridis</name>
    <name type="common">Spotted green pufferfish</name>
    <name type="synonym">Chelonodon nigroviridis</name>
    <dbReference type="NCBI Taxonomy" id="99883"/>
    <lineage>
        <taxon>Eukaryota</taxon>
        <taxon>Metazoa</taxon>
        <taxon>Chordata</taxon>
        <taxon>Craniata</taxon>
        <taxon>Vertebrata</taxon>
        <taxon>Euteleostomi</taxon>
        <taxon>Actinopterygii</taxon>
        <taxon>Neopterygii</taxon>
        <taxon>Teleostei</taxon>
        <taxon>Neoteleostei</taxon>
        <taxon>Acanthomorphata</taxon>
        <taxon>Eupercaria</taxon>
        <taxon>Tetraodontiformes</taxon>
        <taxon>Tetradontoidea</taxon>
        <taxon>Tetraodontidae</taxon>
        <taxon>Tetraodon</taxon>
    </lineage>
</organism>
<keyword evidence="6 7" id="KW-0009">Actin-binding</keyword>
<gene>
    <name evidence="9" type="ORF">GSTENG00025744001</name>
</gene>
<dbReference type="InterPro" id="IPR057130">
    <property type="entry name" value="Myosin_VII_N"/>
</dbReference>
<keyword evidence="2 7" id="KW-0547">Nucleotide-binding</keyword>
<evidence type="ECO:0000256" key="1">
    <source>
        <dbReference type="ARBA" id="ARBA00008314"/>
    </source>
</evidence>
<dbReference type="PROSITE" id="PS51456">
    <property type="entry name" value="MYOSIN_MOTOR"/>
    <property type="match status" value="1"/>
</dbReference>
<keyword evidence="3 7" id="KW-0067">ATP-binding</keyword>
<dbReference type="Pfam" id="PF24123">
    <property type="entry name" value="Myosin_VII_N"/>
    <property type="match status" value="1"/>
</dbReference>
<dbReference type="GO" id="GO:0005524">
    <property type="term" value="F:ATP binding"/>
    <property type="evidence" value="ECO:0007669"/>
    <property type="project" value="UniProtKB-UniRule"/>
</dbReference>
<keyword evidence="5 7" id="KW-0505">Motor protein</keyword>
<evidence type="ECO:0000256" key="2">
    <source>
        <dbReference type="ARBA" id="ARBA00022741"/>
    </source>
</evidence>
<dbReference type="InterPro" id="IPR027417">
    <property type="entry name" value="P-loop_NTPase"/>
</dbReference>
<dbReference type="PRINTS" id="PR00193">
    <property type="entry name" value="MYOSINHEAVY"/>
</dbReference>
<dbReference type="EMBL" id="CAAE01014770">
    <property type="protein sequence ID" value="CAG05648.1"/>
    <property type="molecule type" value="Genomic_DNA"/>
</dbReference>
<evidence type="ECO:0000256" key="5">
    <source>
        <dbReference type="ARBA" id="ARBA00023175"/>
    </source>
</evidence>
<evidence type="ECO:0000256" key="3">
    <source>
        <dbReference type="ARBA" id="ARBA00022840"/>
    </source>
</evidence>
<dbReference type="GO" id="GO:0003774">
    <property type="term" value="F:cytoskeletal motor activity"/>
    <property type="evidence" value="ECO:0007669"/>
    <property type="project" value="UniProtKB-UniRule"/>
</dbReference>
<dbReference type="PANTHER" id="PTHR22692">
    <property type="entry name" value="MYOSIN VII, XV"/>
    <property type="match status" value="1"/>
</dbReference>
<dbReference type="GO" id="GO:0016459">
    <property type="term" value="C:myosin complex"/>
    <property type="evidence" value="ECO:0007669"/>
    <property type="project" value="UniProtKB-KW"/>
</dbReference>
<dbReference type="Pfam" id="PF00063">
    <property type="entry name" value="Myosin_head"/>
    <property type="match status" value="1"/>
</dbReference>
<feature type="binding site" evidence="7">
    <location>
        <begin position="150"/>
        <end position="157"/>
    </location>
    <ligand>
        <name>ATP</name>
        <dbReference type="ChEBI" id="CHEBI:30616"/>
    </ligand>
</feature>
<feature type="domain" description="Myosin motor" evidence="8">
    <location>
        <begin position="57"/>
        <end position="330"/>
    </location>
</feature>
<dbReference type="Gene3D" id="3.40.850.10">
    <property type="entry name" value="Kinesin motor domain"/>
    <property type="match status" value="1"/>
</dbReference>
<dbReference type="KEGG" id="tng:GSTEN00025744G001"/>
<dbReference type="PANTHER" id="PTHR22692:SF24">
    <property type="entry name" value="MYOSIN VIIB"/>
    <property type="match status" value="1"/>
</dbReference>
<comment type="caution">
    <text evidence="7">Lacks conserved residue(s) required for the propagation of feature annotation.</text>
</comment>
<keyword evidence="4 7" id="KW-0518">Myosin</keyword>
<dbReference type="SUPFAM" id="SSF52540">
    <property type="entry name" value="P-loop containing nucleoside triphosphate hydrolases"/>
    <property type="match status" value="1"/>
</dbReference>
<comment type="caution">
    <text evidence="9">The sequence shown here is derived from an EMBL/GenBank/DDBJ whole genome shotgun (WGS) entry which is preliminary data.</text>
</comment>
<comment type="similarity">
    <text evidence="1 7">Belongs to the TRAFAC class myosin-kinesin ATPase superfamily. Myosin family.</text>
</comment>
<dbReference type="OrthoDB" id="6108017at2759"/>
<dbReference type="InterPro" id="IPR001609">
    <property type="entry name" value="Myosin_head_motor_dom-like"/>
</dbReference>
<sequence>VSMKGDFVWLDSGSGVPIGAEVKVTDAGQLYLIDDDGKEHKVNKKVTLRSMHPTSVKGVDDMIRLGDLNEAGLLRNLLVRHKEGIIYTYTGSILVAVNPYQLLPIYTIEQVQMYTDRRLGEMPPHVFAIADNCYFNMRRNRKNQCCVISGESGAGKTESTKLMLQFLAAVSSQHSWIEQQVLEANPILEAFGNAKTIRNDNSSRFGKYIDISFTDAGAIEGARIEQYLLEKSRVCRQAPEERNYHIFYYMLAGMPAEKKKSLSLGKASDYNYLTMGKCTNCEGREDVMEYSHLCSALKILMFSEDDSWELFKLLAAVLHLGNIKFEGQRF</sequence>
<accession>Q4S134</accession>
<feature type="non-terminal residue" evidence="9">
    <location>
        <position position="1"/>
    </location>
</feature>
<dbReference type="SMART" id="SM00242">
    <property type="entry name" value="MYSc"/>
    <property type="match status" value="1"/>
</dbReference>
<protein>
    <submittedName>
        <fullName evidence="9">(spotted green pufferfish) hypothetical protein</fullName>
    </submittedName>
</protein>
<dbReference type="AlphaFoldDB" id="Q4S134"/>
<evidence type="ECO:0000256" key="4">
    <source>
        <dbReference type="ARBA" id="ARBA00023123"/>
    </source>
</evidence>
<evidence type="ECO:0000313" key="9">
    <source>
        <dbReference type="EMBL" id="CAG05648.1"/>
    </source>
</evidence>
<evidence type="ECO:0000256" key="6">
    <source>
        <dbReference type="ARBA" id="ARBA00023203"/>
    </source>
</evidence>
<name>Q4S134_TETNG</name>
<dbReference type="InterPro" id="IPR051567">
    <property type="entry name" value="Unconventional_Myosin_ATPase"/>
</dbReference>
<dbReference type="InterPro" id="IPR036961">
    <property type="entry name" value="Kinesin_motor_dom_sf"/>
</dbReference>
<dbReference type="GO" id="GO:0003779">
    <property type="term" value="F:actin binding"/>
    <property type="evidence" value="ECO:0007669"/>
    <property type="project" value="UniProtKB-KW"/>
</dbReference>